<keyword evidence="2" id="KW-0378">Hydrolase</keyword>
<name>A0AAW5QWC4_9HYPH</name>
<dbReference type="InterPro" id="IPR005135">
    <property type="entry name" value="Endo/exonuclease/phosphatase"/>
</dbReference>
<comment type="caution">
    <text evidence="2">The sequence shown here is derived from an EMBL/GenBank/DDBJ whole genome shotgun (WGS) entry which is preliminary data.</text>
</comment>
<dbReference type="SUPFAM" id="SSF56219">
    <property type="entry name" value="DNase I-like"/>
    <property type="match status" value="1"/>
</dbReference>
<dbReference type="RefSeq" id="WP_261615822.1">
    <property type="nucleotide sequence ID" value="NZ_JALIDZ010000004.1"/>
</dbReference>
<evidence type="ECO:0000313" key="3">
    <source>
        <dbReference type="Proteomes" id="UP001320898"/>
    </source>
</evidence>
<feature type="domain" description="Endonuclease/exonuclease/phosphatase" evidence="1">
    <location>
        <begin position="4"/>
        <end position="282"/>
    </location>
</feature>
<keyword evidence="3" id="KW-1185">Reference proteome</keyword>
<dbReference type="Proteomes" id="UP001320898">
    <property type="component" value="Unassembled WGS sequence"/>
</dbReference>
<dbReference type="Gene3D" id="3.60.10.10">
    <property type="entry name" value="Endonuclease/exonuclease/phosphatase"/>
    <property type="match status" value="1"/>
</dbReference>
<evidence type="ECO:0000259" key="1">
    <source>
        <dbReference type="Pfam" id="PF03372"/>
    </source>
</evidence>
<organism evidence="2 3">
    <name type="scientific">Microbaculum marinisediminis</name>
    <dbReference type="NCBI Taxonomy" id="2931392"/>
    <lineage>
        <taxon>Bacteria</taxon>
        <taxon>Pseudomonadati</taxon>
        <taxon>Pseudomonadota</taxon>
        <taxon>Alphaproteobacteria</taxon>
        <taxon>Hyphomicrobiales</taxon>
        <taxon>Tepidamorphaceae</taxon>
        <taxon>Microbaculum</taxon>
    </lineage>
</organism>
<keyword evidence="2" id="KW-0540">Nuclease</keyword>
<keyword evidence="2" id="KW-0255">Endonuclease</keyword>
<dbReference type="InterPro" id="IPR036691">
    <property type="entry name" value="Endo/exonu/phosph_ase_sf"/>
</dbReference>
<dbReference type="PANTHER" id="PTHR42834">
    <property type="entry name" value="ENDONUCLEASE/EXONUCLEASE/PHOSPHATASE FAMILY PROTEIN (AFU_ORTHOLOGUE AFUA_3G09210)"/>
    <property type="match status" value="1"/>
</dbReference>
<gene>
    <name evidence="2" type="ORF">MUB46_10335</name>
</gene>
<dbReference type="EMBL" id="JALIDZ010000004">
    <property type="protein sequence ID" value="MCT8972255.1"/>
    <property type="molecule type" value="Genomic_DNA"/>
</dbReference>
<accession>A0AAW5QWC4</accession>
<dbReference type="Pfam" id="PF03372">
    <property type="entry name" value="Exo_endo_phos"/>
    <property type="match status" value="1"/>
</dbReference>
<protein>
    <submittedName>
        <fullName evidence="2">Endonuclease/exonuclease/phosphatase family protein</fullName>
    </submittedName>
</protein>
<proteinExistence type="predicted"/>
<evidence type="ECO:0000313" key="2">
    <source>
        <dbReference type="EMBL" id="MCT8972255.1"/>
    </source>
</evidence>
<dbReference type="GO" id="GO:0004519">
    <property type="term" value="F:endonuclease activity"/>
    <property type="evidence" value="ECO:0007669"/>
    <property type="project" value="UniProtKB-KW"/>
</dbReference>
<sequence>MRLATFNIENLGSDDDDAAPIEERIAVLRPQLERLRADILCLQEINAKKKVAGVRRPVDLVRLIEGTAYADYTLDITAGLKGKGPADVHNLAILSRYPVLEREEIRQSLVTPPTWIRTTAEPCDTAPFPVGWDRPIQRLVVELPGGTPLTVFNLHLRAPLAAAVPGQKSGPFAWKSISGWAEGFFLAAMKRSGQALELRLAVERIFDADPDALIAVCGDFNAEDHDTALRIACAAEDDTGSGRLASRVLTPVERGLAADRRFTVLHHGRPQVLDHILASRALFGHLDEVRIHNEMLADELVAFGRIAQPPESLHAPMVAEFSL</sequence>
<dbReference type="AlphaFoldDB" id="A0AAW5QWC4"/>
<reference evidence="2 3" key="1">
    <citation type="submission" date="2022-04" db="EMBL/GenBank/DDBJ databases">
        <authorList>
            <person name="Ye Y.-Q."/>
            <person name="Du Z.-J."/>
        </authorList>
    </citation>
    <scope>NUCLEOTIDE SEQUENCE [LARGE SCALE GENOMIC DNA]</scope>
    <source>
        <strain evidence="2 3">A6E488</strain>
    </source>
</reference>
<dbReference type="PANTHER" id="PTHR42834:SF1">
    <property type="entry name" value="ENDONUCLEASE_EXONUCLEASE_PHOSPHATASE FAMILY PROTEIN (AFU_ORTHOLOGUE AFUA_3G09210)"/>
    <property type="match status" value="1"/>
</dbReference>